<gene>
    <name evidence="4" type="ORF">Sradi_5775700</name>
</gene>
<dbReference type="PROSITE" id="PS51375">
    <property type="entry name" value="PPR"/>
    <property type="match status" value="1"/>
</dbReference>
<dbReference type="InterPro" id="IPR011990">
    <property type="entry name" value="TPR-like_helical_dom_sf"/>
</dbReference>
<dbReference type="SUPFAM" id="SSF56672">
    <property type="entry name" value="DNA/RNA polymerases"/>
    <property type="match status" value="1"/>
</dbReference>
<evidence type="ECO:0000313" key="4">
    <source>
        <dbReference type="EMBL" id="KAL0308334.1"/>
    </source>
</evidence>
<dbReference type="EMBL" id="JACGWJ010000027">
    <property type="protein sequence ID" value="KAL0308334.1"/>
    <property type="molecule type" value="Genomic_DNA"/>
</dbReference>
<dbReference type="InterPro" id="IPR002885">
    <property type="entry name" value="PPR_rpt"/>
</dbReference>
<evidence type="ECO:0000256" key="2">
    <source>
        <dbReference type="PROSITE-ProRule" id="PRU00708"/>
    </source>
</evidence>
<keyword evidence="1" id="KW-0677">Repeat</keyword>
<dbReference type="InterPro" id="IPR043502">
    <property type="entry name" value="DNA/RNA_pol_sf"/>
</dbReference>
<dbReference type="Pfam" id="PF00078">
    <property type="entry name" value="RVT_1"/>
    <property type="match status" value="1"/>
</dbReference>
<feature type="repeat" description="PPR" evidence="2">
    <location>
        <begin position="365"/>
        <end position="399"/>
    </location>
</feature>
<evidence type="ECO:0000259" key="3">
    <source>
        <dbReference type="PROSITE" id="PS50878"/>
    </source>
</evidence>
<dbReference type="PANTHER" id="PTHR47493:SF1">
    <property type="entry name" value="OS08G0520200 PROTEIN"/>
    <property type="match status" value="1"/>
</dbReference>
<name>A0AAW2KPV0_SESRA</name>
<dbReference type="AlphaFoldDB" id="A0AAW2KPV0"/>
<evidence type="ECO:0000256" key="1">
    <source>
        <dbReference type="ARBA" id="ARBA00022737"/>
    </source>
</evidence>
<sequence length="755" mass="86304">MSPYLFVLVMETWNSLLRYRVLNNHLFQFHWKCSEQSILSLCFADDVLLFCRADINSIQVIKDTLSEFAALSGLKVNPQKSQIILSKAVQQDKQQMIDVLGFQEGFLPVEPSKLSFAGRAQLIQSVLSTLHSYWASVFILPKGIIKILEAKLRKFLWQGATGRGQAKVAWDQVCQQKEERGLGFRSILVMNKALMMKHLWKIVRQDRNSIWVAWILRHRLHNDSLWTFNGSTGASEHTERHHLEKLIGPIFYPISNTAFSHEQTEWHGMGYYTAGGGKFVLLASAPLTSRTVERKRLRQVSSKNRNLNHFLRSKVDAYVIKLGNCKYYVNKRNACNSGSQIHSFSGERLPLIPENIVKSESLLPDKSTLSALLLYYARNGLLSKASEIWEQMLNSSFMPDAEVVSQLIFLYGGMGDFGMVAKILHQMQLKDSALLPGICNLAISFGKSGQLDYMEIMIKWMVSMGYSVDSTTGNAYLLYYSTFGSLADAESAYGRLKKSRILIEEEAIRALSFAYVKENKFYALGHFVHDVGLGRKNVGNLLWNLLLLSYAANFKMKSLQREFVRMVEAGFRPDLSTFNIRLLAFSRMSLLWDLHLSLEHMKHEAVVPDLVTYGCVVDAYMDRKLGKNLKFALRKLNCNDCVSVLTDPLVFEAMGKGDFHLNSEVVMEYVKKKDWTYKMLIAIYLKKKFRTESATSFAERLVTDEWQCSFHPPRRPNMRDGSDTLDSIAQLLDLRFLMVQDTKLGQDRWSIDLCL</sequence>
<proteinExistence type="predicted"/>
<reference evidence="4" key="1">
    <citation type="submission" date="2020-06" db="EMBL/GenBank/DDBJ databases">
        <authorList>
            <person name="Li T."/>
            <person name="Hu X."/>
            <person name="Zhang T."/>
            <person name="Song X."/>
            <person name="Zhang H."/>
            <person name="Dai N."/>
            <person name="Sheng W."/>
            <person name="Hou X."/>
            <person name="Wei L."/>
        </authorList>
    </citation>
    <scope>NUCLEOTIDE SEQUENCE</scope>
    <source>
        <strain evidence="4">G02</strain>
        <tissue evidence="4">Leaf</tissue>
    </source>
</reference>
<dbReference type="NCBIfam" id="TIGR00756">
    <property type="entry name" value="PPR"/>
    <property type="match status" value="1"/>
</dbReference>
<dbReference type="Gene3D" id="1.25.40.10">
    <property type="entry name" value="Tetratricopeptide repeat domain"/>
    <property type="match status" value="2"/>
</dbReference>
<comment type="caution">
    <text evidence="4">The sequence shown here is derived from an EMBL/GenBank/DDBJ whole genome shotgun (WGS) entry which is preliminary data.</text>
</comment>
<dbReference type="InterPro" id="IPR000477">
    <property type="entry name" value="RT_dom"/>
</dbReference>
<reference evidence="4" key="2">
    <citation type="journal article" date="2024" name="Plant">
        <title>Genomic evolution and insights into agronomic trait innovations of Sesamum species.</title>
        <authorList>
            <person name="Miao H."/>
            <person name="Wang L."/>
            <person name="Qu L."/>
            <person name="Liu H."/>
            <person name="Sun Y."/>
            <person name="Le M."/>
            <person name="Wang Q."/>
            <person name="Wei S."/>
            <person name="Zheng Y."/>
            <person name="Lin W."/>
            <person name="Duan Y."/>
            <person name="Cao H."/>
            <person name="Xiong S."/>
            <person name="Wang X."/>
            <person name="Wei L."/>
            <person name="Li C."/>
            <person name="Ma Q."/>
            <person name="Ju M."/>
            <person name="Zhao R."/>
            <person name="Li G."/>
            <person name="Mu C."/>
            <person name="Tian Q."/>
            <person name="Mei H."/>
            <person name="Zhang T."/>
            <person name="Gao T."/>
            <person name="Zhang H."/>
        </authorList>
    </citation>
    <scope>NUCLEOTIDE SEQUENCE</scope>
    <source>
        <strain evidence="4">G02</strain>
    </source>
</reference>
<dbReference type="PANTHER" id="PTHR47493">
    <property type="entry name" value="OS08G0520200 PROTEIN"/>
    <property type="match status" value="1"/>
</dbReference>
<organism evidence="4">
    <name type="scientific">Sesamum radiatum</name>
    <name type="common">Black benniseed</name>
    <dbReference type="NCBI Taxonomy" id="300843"/>
    <lineage>
        <taxon>Eukaryota</taxon>
        <taxon>Viridiplantae</taxon>
        <taxon>Streptophyta</taxon>
        <taxon>Embryophyta</taxon>
        <taxon>Tracheophyta</taxon>
        <taxon>Spermatophyta</taxon>
        <taxon>Magnoliopsida</taxon>
        <taxon>eudicotyledons</taxon>
        <taxon>Gunneridae</taxon>
        <taxon>Pentapetalae</taxon>
        <taxon>asterids</taxon>
        <taxon>lamiids</taxon>
        <taxon>Lamiales</taxon>
        <taxon>Pedaliaceae</taxon>
        <taxon>Sesamum</taxon>
    </lineage>
</organism>
<dbReference type="PROSITE" id="PS50878">
    <property type="entry name" value="RT_POL"/>
    <property type="match status" value="1"/>
</dbReference>
<feature type="domain" description="Reverse transcriptase" evidence="3">
    <location>
        <begin position="1"/>
        <end position="104"/>
    </location>
</feature>
<accession>A0AAW2KPV0</accession>
<protein>
    <submittedName>
        <fullName evidence="4">Pentatricopeptide repeat-containing protein</fullName>
    </submittedName>
</protein>